<dbReference type="InterPro" id="IPR012341">
    <property type="entry name" value="6hp_glycosidase-like_sf"/>
</dbReference>
<keyword evidence="5" id="KW-1185">Reference proteome</keyword>
<dbReference type="Pfam" id="PF00759">
    <property type="entry name" value="Glyco_hydro_9"/>
    <property type="match status" value="1"/>
</dbReference>
<name>A0ABV8HU90_9ACTN</name>
<dbReference type="SUPFAM" id="SSF48208">
    <property type="entry name" value="Six-hairpin glycosidases"/>
    <property type="match status" value="1"/>
</dbReference>
<keyword evidence="1" id="KW-0119">Carbohydrate metabolism</keyword>
<evidence type="ECO:0000256" key="1">
    <source>
        <dbReference type="ARBA" id="ARBA00023277"/>
    </source>
</evidence>
<sequence>MRAQGFGPRILTAHLGYGLGASKAVLADLPDGRPPRRVELAGPDGVSELAAGPVEAAPGWRAGPYSRIELPRDLPAGRYTVRLLDADGRSTACEPFEIAPDRLQRQTMSDVLAYFKAMRSSGEIDRKDRHALLWGDDSGREVDARGGWLDASGDTSKFLSHLTYTRTMSPQQTPLCAWAMMAARDALAGRHPALLRSLGARLRDEALWGADFLVRFRAPEGYFYTGIFDALTKRLDERVVTAPLPDCVRTDRYQAAYRHGGGLAVAALARASALDAHGDFTSARYLSTALDGFLHLEAHNKEYLDDGTETVVDDYTALLAACELLAVAPSGDPDGPGAEVWPVVRDAARRRARSLAERYERGREPGWFRGDEEGRPFFHAVEGGLPILALVRFAEVLPDGPEAAAAAALAAEAMLDILARTGSVPNPFGYPRQRVRPAGGTDRDAFFFPHANETGYWWQGENAGIASLAAAAVACAGLETVAGPDRERLERFADDQLAWITGRNPFDASMLQGRGRGNVDYATDFPNLPGGIVNGITSGWSDEDDIAFLPADAPEGDDWRWAEQWIPHTGWFLLAVAMAR</sequence>
<dbReference type="RefSeq" id="WP_386435950.1">
    <property type="nucleotide sequence ID" value="NZ_JBHSBB010000028.1"/>
</dbReference>
<gene>
    <name evidence="4" type="ORF">ACFO3J_29865</name>
</gene>
<protein>
    <submittedName>
        <fullName evidence="4">Glycoside hydrolase family 9 protein</fullName>
    </submittedName>
</protein>
<dbReference type="EMBL" id="JBHSBB010000028">
    <property type="protein sequence ID" value="MFC4035644.1"/>
    <property type="molecule type" value="Genomic_DNA"/>
</dbReference>
<feature type="domain" description="Glycoside hydrolase family 9" evidence="3">
    <location>
        <begin position="106"/>
        <end position="316"/>
    </location>
</feature>
<reference evidence="5" key="1">
    <citation type="journal article" date="2019" name="Int. J. Syst. Evol. Microbiol.">
        <title>The Global Catalogue of Microorganisms (GCM) 10K type strain sequencing project: providing services to taxonomists for standard genome sequencing and annotation.</title>
        <authorList>
            <consortium name="The Broad Institute Genomics Platform"/>
            <consortium name="The Broad Institute Genome Sequencing Center for Infectious Disease"/>
            <person name="Wu L."/>
            <person name="Ma J."/>
        </authorList>
    </citation>
    <scope>NUCLEOTIDE SEQUENCE [LARGE SCALE GENOMIC DNA]</scope>
    <source>
        <strain evidence="5">CGMCC 4.7237</strain>
    </source>
</reference>
<organism evidence="4 5">
    <name type="scientific">Streptomyces polygonati</name>
    <dbReference type="NCBI Taxonomy" id="1617087"/>
    <lineage>
        <taxon>Bacteria</taxon>
        <taxon>Bacillati</taxon>
        <taxon>Actinomycetota</taxon>
        <taxon>Actinomycetes</taxon>
        <taxon>Kitasatosporales</taxon>
        <taxon>Streptomycetaceae</taxon>
        <taxon>Streptomyces</taxon>
    </lineage>
</organism>
<accession>A0ABV8HU90</accession>
<keyword evidence="4" id="KW-0378">Hydrolase</keyword>
<evidence type="ECO:0000313" key="5">
    <source>
        <dbReference type="Proteomes" id="UP001595765"/>
    </source>
</evidence>
<dbReference type="InterPro" id="IPR008928">
    <property type="entry name" value="6-hairpin_glycosidase_sf"/>
</dbReference>
<evidence type="ECO:0000313" key="4">
    <source>
        <dbReference type="EMBL" id="MFC4035644.1"/>
    </source>
</evidence>
<dbReference type="Gene3D" id="1.50.10.10">
    <property type="match status" value="1"/>
</dbReference>
<dbReference type="InterPro" id="IPR001701">
    <property type="entry name" value="Glyco_hydro_9"/>
</dbReference>
<evidence type="ECO:0000259" key="3">
    <source>
        <dbReference type="Pfam" id="PF00759"/>
    </source>
</evidence>
<dbReference type="GO" id="GO:0016787">
    <property type="term" value="F:hydrolase activity"/>
    <property type="evidence" value="ECO:0007669"/>
    <property type="project" value="UniProtKB-KW"/>
</dbReference>
<evidence type="ECO:0000256" key="2">
    <source>
        <dbReference type="ARBA" id="ARBA00023326"/>
    </source>
</evidence>
<dbReference type="Proteomes" id="UP001595765">
    <property type="component" value="Unassembled WGS sequence"/>
</dbReference>
<keyword evidence="2" id="KW-0624">Polysaccharide degradation</keyword>
<proteinExistence type="predicted"/>
<comment type="caution">
    <text evidence="4">The sequence shown here is derived from an EMBL/GenBank/DDBJ whole genome shotgun (WGS) entry which is preliminary data.</text>
</comment>